<dbReference type="PANTHER" id="PTHR43092">
    <property type="entry name" value="L-CYSTEINE DESULFHYDRASE"/>
    <property type="match status" value="1"/>
</dbReference>
<feature type="domain" description="Aminotransferase class V" evidence="3">
    <location>
        <begin position="63"/>
        <end position="235"/>
    </location>
</feature>
<dbReference type="InterPro" id="IPR015422">
    <property type="entry name" value="PyrdxlP-dep_Trfase_small"/>
</dbReference>
<evidence type="ECO:0000256" key="2">
    <source>
        <dbReference type="SAM" id="MobiDB-lite"/>
    </source>
</evidence>
<evidence type="ECO:0000313" key="5">
    <source>
        <dbReference type="Proteomes" id="UP000001745"/>
    </source>
</evidence>
<evidence type="ECO:0000259" key="3">
    <source>
        <dbReference type="Pfam" id="PF00266"/>
    </source>
</evidence>
<dbReference type="Gene3D" id="3.90.1150.10">
    <property type="entry name" value="Aspartate Aminotransferase, domain 1"/>
    <property type="match status" value="1"/>
</dbReference>
<dbReference type="InterPro" id="IPR015421">
    <property type="entry name" value="PyrdxlP-dep_Trfase_major"/>
</dbReference>
<dbReference type="Proteomes" id="UP000001745">
    <property type="component" value="Unassembled WGS sequence"/>
</dbReference>
<dbReference type="SUPFAM" id="SSF53383">
    <property type="entry name" value="PLP-dependent transferases"/>
    <property type="match status" value="1"/>
</dbReference>
<keyword evidence="5" id="KW-1185">Reference proteome</keyword>
<dbReference type="HOGENOM" id="CLU_003433_3_0_1"/>
<name>B8MB08_TALSN</name>
<dbReference type="VEuPathDB" id="FungiDB:TSTA_124330"/>
<dbReference type="STRING" id="441959.B8MB08"/>
<proteinExistence type="predicted"/>
<gene>
    <name evidence="4" type="ORF">TSTA_124330</name>
</gene>
<dbReference type="OrthoDB" id="5978656at2759"/>
<dbReference type="RefSeq" id="XP_002482701.1">
    <property type="nucleotide sequence ID" value="XM_002482656.1"/>
</dbReference>
<dbReference type="Gene3D" id="3.40.640.10">
    <property type="entry name" value="Type I PLP-dependent aspartate aminotransferase-like (Major domain)"/>
    <property type="match status" value="1"/>
</dbReference>
<dbReference type="AlphaFoldDB" id="B8MB08"/>
<evidence type="ECO:0000256" key="1">
    <source>
        <dbReference type="ARBA" id="ARBA00022898"/>
    </source>
</evidence>
<feature type="region of interest" description="Disordered" evidence="2">
    <location>
        <begin position="250"/>
        <end position="269"/>
    </location>
</feature>
<dbReference type="EMBL" id="EQ962655">
    <property type="protein sequence ID" value="EED18709.1"/>
    <property type="molecule type" value="Genomic_DNA"/>
</dbReference>
<sequence>MSTSNPTFGAPLLPYFPFQSDYLNINHGSFGGYPIKVRDALREYQRQTDAKPDDFIRYRLPGLIDKSRAAVAELINADVGNVVLIPNATTGVNTVLRNLVYNPGDKIVYLGTTYGACEKAVMHIVDTCIPAGAVEAIKVEVEYPVTSKEILRRFEDAISQKGVRIALFDTVSSLPALRLPYENMISLCKKYHVLSLIDGAHAVGAIELDMQRLDPDFFISNLHKWLYTPRSCAVFHVAARSQHLIKTSLPTSHGYRPEERPGRLRVSNPLPTSSKTGFVELFGYVGTMDYTPYLCIPEAIKFRKEVCGGEQKLLQYITTLAKQGGNLVANILGTELLGDEDQRRSPMVMVRLPLKFTADELQQGKQHLLLEEIERTISEKYRTFVPLIYHGGHAYGRLSGQVYLTLEDFEKAGQILAKACKEFEQKSKL</sequence>
<dbReference type="eggNOG" id="KOG1549">
    <property type="taxonomic scope" value="Eukaryota"/>
</dbReference>
<evidence type="ECO:0000313" key="4">
    <source>
        <dbReference type="EMBL" id="EED18709.1"/>
    </source>
</evidence>
<dbReference type="InterPro" id="IPR015424">
    <property type="entry name" value="PyrdxlP-dep_Trfase"/>
</dbReference>
<dbReference type="Pfam" id="PF00266">
    <property type="entry name" value="Aminotran_5"/>
    <property type="match status" value="1"/>
</dbReference>
<dbReference type="OMA" id="TGNCHKW"/>
<dbReference type="GeneID" id="8098384"/>
<organism evidence="4 5">
    <name type="scientific">Talaromyces stipitatus (strain ATCC 10500 / CBS 375.48 / QM 6759 / NRRL 1006)</name>
    <name type="common">Penicillium stipitatum</name>
    <dbReference type="NCBI Taxonomy" id="441959"/>
    <lineage>
        <taxon>Eukaryota</taxon>
        <taxon>Fungi</taxon>
        <taxon>Dikarya</taxon>
        <taxon>Ascomycota</taxon>
        <taxon>Pezizomycotina</taxon>
        <taxon>Eurotiomycetes</taxon>
        <taxon>Eurotiomycetidae</taxon>
        <taxon>Eurotiales</taxon>
        <taxon>Trichocomaceae</taxon>
        <taxon>Talaromyces</taxon>
        <taxon>Talaromyces sect. Talaromyces</taxon>
    </lineage>
</organism>
<dbReference type="PANTHER" id="PTHR43092:SF2">
    <property type="entry name" value="HERCYNYLCYSTEINE SULFOXIDE LYASE"/>
    <property type="match status" value="1"/>
</dbReference>
<protein>
    <submittedName>
        <fullName evidence="4">Cysteine desulfurylase, putative</fullName>
    </submittedName>
</protein>
<keyword evidence="1" id="KW-0663">Pyridoxal phosphate</keyword>
<reference evidence="5" key="1">
    <citation type="journal article" date="2015" name="Genome Announc.">
        <title>Genome sequence of the AIDS-associated pathogen Penicillium marneffei (ATCC18224) and its near taxonomic relative Talaromyces stipitatus (ATCC10500).</title>
        <authorList>
            <person name="Nierman W.C."/>
            <person name="Fedorova-Abrams N.D."/>
            <person name="Andrianopoulos A."/>
        </authorList>
    </citation>
    <scope>NUCLEOTIDE SEQUENCE [LARGE SCALE GENOMIC DNA]</scope>
    <source>
        <strain evidence="5">ATCC 10500 / CBS 375.48 / QM 6759 / NRRL 1006</strain>
    </source>
</reference>
<dbReference type="PhylomeDB" id="B8MB08"/>
<dbReference type="InParanoid" id="B8MB08"/>
<dbReference type="InterPro" id="IPR000192">
    <property type="entry name" value="Aminotrans_V_dom"/>
</dbReference>
<accession>B8MB08</accession>